<feature type="region of interest" description="Disordered" evidence="1">
    <location>
        <begin position="240"/>
        <end position="316"/>
    </location>
</feature>
<feature type="compositionally biased region" description="Acidic residues" evidence="1">
    <location>
        <begin position="246"/>
        <end position="287"/>
    </location>
</feature>
<gene>
    <name evidence="2" type="ORF">BD626DRAFT_84632</name>
</gene>
<accession>A0A550C907</accession>
<reference evidence="2 3" key="1">
    <citation type="journal article" date="2019" name="New Phytol.">
        <title>Comparative genomics reveals unique wood-decay strategies and fruiting body development in the Schizophyllaceae.</title>
        <authorList>
            <person name="Almasi E."/>
            <person name="Sahu N."/>
            <person name="Krizsan K."/>
            <person name="Balint B."/>
            <person name="Kovacs G.M."/>
            <person name="Kiss B."/>
            <person name="Cseklye J."/>
            <person name="Drula E."/>
            <person name="Henrissat B."/>
            <person name="Nagy I."/>
            <person name="Chovatia M."/>
            <person name="Adam C."/>
            <person name="LaButti K."/>
            <person name="Lipzen A."/>
            <person name="Riley R."/>
            <person name="Grigoriev I.V."/>
            <person name="Nagy L.G."/>
        </authorList>
    </citation>
    <scope>NUCLEOTIDE SEQUENCE [LARGE SCALE GENOMIC DNA]</scope>
    <source>
        <strain evidence="2 3">NL-1724</strain>
    </source>
</reference>
<protein>
    <submittedName>
        <fullName evidence="2">Uncharacterized protein</fullName>
    </submittedName>
</protein>
<keyword evidence="3" id="KW-1185">Reference proteome</keyword>
<dbReference type="Proteomes" id="UP000320762">
    <property type="component" value="Unassembled WGS sequence"/>
</dbReference>
<comment type="caution">
    <text evidence="2">The sequence shown here is derived from an EMBL/GenBank/DDBJ whole genome shotgun (WGS) entry which is preliminary data.</text>
</comment>
<feature type="region of interest" description="Disordered" evidence="1">
    <location>
        <begin position="395"/>
        <end position="515"/>
    </location>
</feature>
<feature type="compositionally biased region" description="Acidic residues" evidence="1">
    <location>
        <begin position="299"/>
        <end position="308"/>
    </location>
</feature>
<dbReference type="EMBL" id="VDMD01000017">
    <property type="protein sequence ID" value="TRM61290.1"/>
    <property type="molecule type" value="Genomic_DNA"/>
</dbReference>
<evidence type="ECO:0000313" key="2">
    <source>
        <dbReference type="EMBL" id="TRM61290.1"/>
    </source>
</evidence>
<dbReference type="AlphaFoldDB" id="A0A550C907"/>
<organism evidence="2 3">
    <name type="scientific">Schizophyllum amplum</name>
    <dbReference type="NCBI Taxonomy" id="97359"/>
    <lineage>
        <taxon>Eukaryota</taxon>
        <taxon>Fungi</taxon>
        <taxon>Dikarya</taxon>
        <taxon>Basidiomycota</taxon>
        <taxon>Agaricomycotina</taxon>
        <taxon>Agaricomycetes</taxon>
        <taxon>Agaricomycetidae</taxon>
        <taxon>Agaricales</taxon>
        <taxon>Schizophyllaceae</taxon>
        <taxon>Schizophyllum</taxon>
    </lineage>
</organism>
<feature type="compositionally biased region" description="Basic residues" evidence="1">
    <location>
        <begin position="505"/>
        <end position="515"/>
    </location>
</feature>
<evidence type="ECO:0000256" key="1">
    <source>
        <dbReference type="SAM" id="MobiDB-lite"/>
    </source>
</evidence>
<proteinExistence type="predicted"/>
<feature type="compositionally biased region" description="Pro residues" evidence="1">
    <location>
        <begin position="57"/>
        <end position="72"/>
    </location>
</feature>
<feature type="compositionally biased region" description="Basic and acidic residues" evidence="1">
    <location>
        <begin position="288"/>
        <end position="298"/>
    </location>
</feature>
<sequence length="515" mass="57413">MGGPAEPAGRLYNGCFAVVTCPFPFTLPPIMAGDGGRKRDKGKAPAGGTADREHTPAKPPPVHDGPPTPPKNTPYYRTPDNRERTIRRAGIEACLMTGLLDGLSLQCFHAVARSLARTHSDIYKRFRNSVGLWVKKNGRKVRVLNLDTTANMELLADFLHRLFDGPSVRRRYGQGIFALVPVNLAWCLKRIKDNPDMPYPELFPESTYEYTIVVFTNGTNRRVSRHASFRRTYAHALLAEKHDSKDESDEEYITDDEDNEEDDEAEDSEDDQDDEDDEDDEDGSEHDEDTKSSDLNDQKDEDEDDSSSDLEPMNDPNVIDFFLNRGVPELDVPMLSHLNPVFPIFDFAMKMRTRVSKKQLERQLSPEQRQFYSAHVEHAVKHWFEAPKVAVGGLKDFSTEDDDPQSKRKARQKAKSTIAAKAAPMASVQKRVAKTTPAAGSSRAPPASPAPPAVAGLRRSQRTGVRARTPEGARKLRSRTVPAASTGSKRTPIQASITDEDQPPKKRARKANTRG</sequence>
<feature type="compositionally biased region" description="Polar residues" evidence="1">
    <location>
        <begin position="483"/>
        <end position="497"/>
    </location>
</feature>
<feature type="region of interest" description="Disordered" evidence="1">
    <location>
        <begin position="30"/>
        <end position="82"/>
    </location>
</feature>
<evidence type="ECO:0000313" key="3">
    <source>
        <dbReference type="Proteomes" id="UP000320762"/>
    </source>
</evidence>
<name>A0A550C907_9AGAR</name>
<dbReference type="STRING" id="97359.A0A550C907"/>